<protein>
    <recommendedName>
        <fullName evidence="4">Leucine-rich repeat-containing N-terminal plant-type domain-containing protein</fullName>
    </recommendedName>
</protein>
<keyword evidence="1" id="KW-0472">Membrane</keyword>
<accession>A0A453JAZ8</accession>
<dbReference type="PANTHER" id="PTHR48065:SF15">
    <property type="entry name" value="LEUCINE-RICH REPEAT-CONTAINING N-TERMINAL PLANT-TYPE DOMAIN-CONTAINING PROTEIN"/>
    <property type="match status" value="1"/>
</dbReference>
<evidence type="ECO:0000313" key="2">
    <source>
        <dbReference type="EnsemblPlants" id="AET4Gv20851500.2"/>
    </source>
</evidence>
<sequence length="170" mass="17625">ELLEFLDLSCNELSGGIPPSISNLPSLGMLNLSNNCLEGHIPTGNQLQTLADPSIYGNNQGLCGFPLSVCEPTSGERAEDHTKLGDLGLCYSVILGTVFGFWLWFGALFFLDVDAATLAAKYLGGGCLQCGPGRSSSGILSSPTTGELVLCRLAGVVSPTLLGSKGASEK</sequence>
<dbReference type="InterPro" id="IPR001611">
    <property type="entry name" value="Leu-rich_rpt"/>
</dbReference>
<feature type="transmembrane region" description="Helical" evidence="1">
    <location>
        <begin position="87"/>
        <end position="111"/>
    </location>
</feature>
<reference evidence="2" key="5">
    <citation type="journal article" date="2021" name="G3 (Bethesda)">
        <title>Aegilops tauschii genome assembly Aet v5.0 features greater sequence contiguity and improved annotation.</title>
        <authorList>
            <person name="Wang L."/>
            <person name="Zhu T."/>
            <person name="Rodriguez J.C."/>
            <person name="Deal K.R."/>
            <person name="Dubcovsky J."/>
            <person name="McGuire P.E."/>
            <person name="Lux T."/>
            <person name="Spannagl M."/>
            <person name="Mayer K.F.X."/>
            <person name="Baldrich P."/>
            <person name="Meyers B.C."/>
            <person name="Huo N."/>
            <person name="Gu Y.Q."/>
            <person name="Zhou H."/>
            <person name="Devos K.M."/>
            <person name="Bennetzen J.L."/>
            <person name="Unver T."/>
            <person name="Budak H."/>
            <person name="Gulick P.J."/>
            <person name="Galiba G."/>
            <person name="Kalapos B."/>
            <person name="Nelson D.R."/>
            <person name="Li P."/>
            <person name="You F.M."/>
            <person name="Luo M.C."/>
            <person name="Dvorak J."/>
        </authorList>
    </citation>
    <scope>NUCLEOTIDE SEQUENCE [LARGE SCALE GENOMIC DNA]</scope>
    <source>
        <strain evidence="2">cv. AL8/78</strain>
    </source>
</reference>
<evidence type="ECO:0008006" key="4">
    <source>
        <dbReference type="Google" id="ProtNLM"/>
    </source>
</evidence>
<dbReference type="EnsemblPlants" id="AET4Gv20851500.2">
    <property type="protein sequence ID" value="AET4Gv20851500.2"/>
    <property type="gene ID" value="AET4Gv20851500"/>
</dbReference>
<reference evidence="2" key="4">
    <citation type="submission" date="2019-03" db="UniProtKB">
        <authorList>
            <consortium name="EnsemblPlants"/>
        </authorList>
    </citation>
    <scope>IDENTIFICATION</scope>
</reference>
<dbReference type="Proteomes" id="UP000015105">
    <property type="component" value="Chromosome 4D"/>
</dbReference>
<keyword evidence="1" id="KW-1133">Transmembrane helix</keyword>
<dbReference type="InterPro" id="IPR032675">
    <property type="entry name" value="LRR_dom_sf"/>
</dbReference>
<dbReference type="PRINTS" id="PR00019">
    <property type="entry name" value="LEURICHRPT"/>
</dbReference>
<reference evidence="2" key="3">
    <citation type="journal article" date="2017" name="Nature">
        <title>Genome sequence of the progenitor of the wheat D genome Aegilops tauschii.</title>
        <authorList>
            <person name="Luo M.C."/>
            <person name="Gu Y.Q."/>
            <person name="Puiu D."/>
            <person name="Wang H."/>
            <person name="Twardziok S.O."/>
            <person name="Deal K.R."/>
            <person name="Huo N."/>
            <person name="Zhu T."/>
            <person name="Wang L."/>
            <person name="Wang Y."/>
            <person name="McGuire P.E."/>
            <person name="Liu S."/>
            <person name="Long H."/>
            <person name="Ramasamy R.K."/>
            <person name="Rodriguez J.C."/>
            <person name="Van S.L."/>
            <person name="Yuan L."/>
            <person name="Wang Z."/>
            <person name="Xia Z."/>
            <person name="Xiao L."/>
            <person name="Anderson O.D."/>
            <person name="Ouyang S."/>
            <person name="Liang Y."/>
            <person name="Zimin A.V."/>
            <person name="Pertea G."/>
            <person name="Qi P."/>
            <person name="Bennetzen J.L."/>
            <person name="Dai X."/>
            <person name="Dawson M.W."/>
            <person name="Muller H.G."/>
            <person name="Kugler K."/>
            <person name="Rivarola-Duarte L."/>
            <person name="Spannagl M."/>
            <person name="Mayer K.F.X."/>
            <person name="Lu F.H."/>
            <person name="Bevan M.W."/>
            <person name="Leroy P."/>
            <person name="Li P."/>
            <person name="You F.M."/>
            <person name="Sun Q."/>
            <person name="Liu Z."/>
            <person name="Lyons E."/>
            <person name="Wicker T."/>
            <person name="Salzberg S.L."/>
            <person name="Devos K.M."/>
            <person name="Dvorak J."/>
        </authorList>
    </citation>
    <scope>NUCLEOTIDE SEQUENCE [LARGE SCALE GENOMIC DNA]</scope>
    <source>
        <strain evidence="2">cv. AL8/78</strain>
    </source>
</reference>
<dbReference type="Pfam" id="PF00560">
    <property type="entry name" value="LRR_1"/>
    <property type="match status" value="2"/>
</dbReference>
<dbReference type="SUPFAM" id="SSF52058">
    <property type="entry name" value="L domain-like"/>
    <property type="match status" value="1"/>
</dbReference>
<dbReference type="PANTHER" id="PTHR48065">
    <property type="entry name" value="OS10G0469600 PROTEIN"/>
    <property type="match status" value="1"/>
</dbReference>
<evidence type="ECO:0000313" key="3">
    <source>
        <dbReference type="Proteomes" id="UP000015105"/>
    </source>
</evidence>
<keyword evidence="1" id="KW-0812">Transmembrane</keyword>
<dbReference type="Gramene" id="AET4Gv20851500.2">
    <property type="protein sequence ID" value="AET4Gv20851500.2"/>
    <property type="gene ID" value="AET4Gv20851500"/>
</dbReference>
<proteinExistence type="predicted"/>
<reference evidence="3" key="1">
    <citation type="journal article" date="2014" name="Science">
        <title>Ancient hybridizations among the ancestral genomes of bread wheat.</title>
        <authorList>
            <consortium name="International Wheat Genome Sequencing Consortium,"/>
            <person name="Marcussen T."/>
            <person name="Sandve S.R."/>
            <person name="Heier L."/>
            <person name="Spannagl M."/>
            <person name="Pfeifer M."/>
            <person name="Jakobsen K.S."/>
            <person name="Wulff B.B."/>
            <person name="Steuernagel B."/>
            <person name="Mayer K.F."/>
            <person name="Olsen O.A."/>
        </authorList>
    </citation>
    <scope>NUCLEOTIDE SEQUENCE [LARGE SCALE GENOMIC DNA]</scope>
    <source>
        <strain evidence="3">cv. AL8/78</strain>
    </source>
</reference>
<keyword evidence="3" id="KW-1185">Reference proteome</keyword>
<organism evidence="2 3">
    <name type="scientific">Aegilops tauschii subsp. strangulata</name>
    <name type="common">Goatgrass</name>
    <dbReference type="NCBI Taxonomy" id="200361"/>
    <lineage>
        <taxon>Eukaryota</taxon>
        <taxon>Viridiplantae</taxon>
        <taxon>Streptophyta</taxon>
        <taxon>Embryophyta</taxon>
        <taxon>Tracheophyta</taxon>
        <taxon>Spermatophyta</taxon>
        <taxon>Magnoliopsida</taxon>
        <taxon>Liliopsida</taxon>
        <taxon>Poales</taxon>
        <taxon>Poaceae</taxon>
        <taxon>BOP clade</taxon>
        <taxon>Pooideae</taxon>
        <taxon>Triticodae</taxon>
        <taxon>Triticeae</taxon>
        <taxon>Triticinae</taxon>
        <taxon>Aegilops</taxon>
    </lineage>
</organism>
<reference evidence="3" key="2">
    <citation type="journal article" date="2017" name="Nat. Plants">
        <title>The Aegilops tauschii genome reveals multiple impacts of transposons.</title>
        <authorList>
            <person name="Zhao G."/>
            <person name="Zou C."/>
            <person name="Li K."/>
            <person name="Wang K."/>
            <person name="Li T."/>
            <person name="Gao L."/>
            <person name="Zhang X."/>
            <person name="Wang H."/>
            <person name="Yang Z."/>
            <person name="Liu X."/>
            <person name="Jiang W."/>
            <person name="Mao L."/>
            <person name="Kong X."/>
            <person name="Jiao Y."/>
            <person name="Jia J."/>
        </authorList>
    </citation>
    <scope>NUCLEOTIDE SEQUENCE [LARGE SCALE GENOMIC DNA]</scope>
    <source>
        <strain evidence="3">cv. AL8/78</strain>
    </source>
</reference>
<dbReference type="Gene3D" id="3.80.10.10">
    <property type="entry name" value="Ribonuclease Inhibitor"/>
    <property type="match status" value="1"/>
</dbReference>
<name>A0A453JAZ8_AEGTS</name>
<evidence type="ECO:0000256" key="1">
    <source>
        <dbReference type="SAM" id="Phobius"/>
    </source>
</evidence>
<dbReference type="AlphaFoldDB" id="A0A453JAZ8"/>